<dbReference type="Gene3D" id="1.10.10.60">
    <property type="entry name" value="Homeodomain-like"/>
    <property type="match status" value="1"/>
</dbReference>
<comment type="caution">
    <text evidence="1">The sequence shown here is derived from an EMBL/GenBank/DDBJ whole genome shotgun (WGS) entry which is preliminary data.</text>
</comment>
<dbReference type="EMBL" id="JACIDU010000003">
    <property type="protein sequence ID" value="MBB4102365.1"/>
    <property type="molecule type" value="Genomic_DNA"/>
</dbReference>
<sequence>MGSRWTKEQDATLAEMWAKNFTDDEIEAAIGKPPTTFKPRAADLRLGRRYRPEGKPTADGRTYWTSDDDALLDQLRRRHMTLRDIAEALGRTKAAVESRLRKPGLQKPKSTSVQVRKLRECMRCKTVIMSDGYGHRLCNPCKVYAAYACGQYD</sequence>
<dbReference type="AlphaFoldDB" id="A0A7W6K1H2"/>
<gene>
    <name evidence="1" type="ORF">GGQ66_000900</name>
</gene>
<reference evidence="1 2" key="1">
    <citation type="submission" date="2020-08" db="EMBL/GenBank/DDBJ databases">
        <title>Genomic Encyclopedia of Type Strains, Phase IV (KMG-IV): sequencing the most valuable type-strain genomes for metagenomic binning, comparative biology and taxonomic classification.</title>
        <authorList>
            <person name="Goeker M."/>
        </authorList>
    </citation>
    <scope>NUCLEOTIDE SEQUENCE [LARGE SCALE GENOMIC DNA]</scope>
    <source>
        <strain evidence="1 2">DSM 26385</strain>
    </source>
</reference>
<organism evidence="1 2">
    <name type="scientific">Allorhizobium borbori</name>
    <dbReference type="NCBI Taxonomy" id="485907"/>
    <lineage>
        <taxon>Bacteria</taxon>
        <taxon>Pseudomonadati</taxon>
        <taxon>Pseudomonadota</taxon>
        <taxon>Alphaproteobacteria</taxon>
        <taxon>Hyphomicrobiales</taxon>
        <taxon>Rhizobiaceae</taxon>
        <taxon>Rhizobium/Agrobacterium group</taxon>
        <taxon>Allorhizobium</taxon>
    </lineage>
</organism>
<name>A0A7W6K1H2_9HYPH</name>
<evidence type="ECO:0000313" key="1">
    <source>
        <dbReference type="EMBL" id="MBB4102365.1"/>
    </source>
</evidence>
<proteinExistence type="predicted"/>
<accession>A0A7W6K1H2</accession>
<protein>
    <submittedName>
        <fullName evidence="1">Uncharacterized protein</fullName>
    </submittedName>
</protein>
<evidence type="ECO:0000313" key="2">
    <source>
        <dbReference type="Proteomes" id="UP000584824"/>
    </source>
</evidence>
<keyword evidence="2" id="KW-1185">Reference proteome</keyword>
<dbReference type="Proteomes" id="UP000584824">
    <property type="component" value="Unassembled WGS sequence"/>
</dbReference>